<comment type="caution">
    <text evidence="1">The sequence shown here is derived from an EMBL/GenBank/DDBJ whole genome shotgun (WGS) entry which is preliminary data.</text>
</comment>
<proteinExistence type="predicted"/>
<accession>A0A6B3SY94</accession>
<protein>
    <submittedName>
        <fullName evidence="1">Uncharacterized protein</fullName>
    </submittedName>
</protein>
<name>A0A6B3SY94_9BURK</name>
<dbReference type="Proteomes" id="UP000482155">
    <property type="component" value="Unassembled WGS sequence"/>
</dbReference>
<gene>
    <name evidence="1" type="ORF">G3574_21245</name>
</gene>
<dbReference type="EMBL" id="JAAIVB010000073">
    <property type="protein sequence ID" value="NEX63612.1"/>
    <property type="molecule type" value="Genomic_DNA"/>
</dbReference>
<dbReference type="AlphaFoldDB" id="A0A6B3SY94"/>
<organism evidence="1 2">
    <name type="scientific">Noviherbaspirillum galbum</name>
    <dbReference type="NCBI Taxonomy" id="2709383"/>
    <lineage>
        <taxon>Bacteria</taxon>
        <taxon>Pseudomonadati</taxon>
        <taxon>Pseudomonadota</taxon>
        <taxon>Betaproteobacteria</taxon>
        <taxon>Burkholderiales</taxon>
        <taxon>Oxalobacteraceae</taxon>
        <taxon>Noviherbaspirillum</taxon>
    </lineage>
</organism>
<reference evidence="1 2" key="1">
    <citation type="submission" date="2020-02" db="EMBL/GenBank/DDBJ databases">
        <authorList>
            <person name="Kim M.K."/>
        </authorList>
    </citation>
    <scope>NUCLEOTIDE SEQUENCE [LARGE SCALE GENOMIC DNA]</scope>
    <source>
        <strain evidence="1 2">17J57-3</strain>
    </source>
</reference>
<sequence>MHYRDADDEYFEVFKEYGSSLAEVIGRTDFPKTYRAMFGFCAKANSLKTAMFECVDTKNPYAFKVLFRCFCEHYLKFTYLWACFVKEKSDRVGSDYFSFCGAVEAQDYVAAIAMAERLLGNEVVANTRNAIAEFYPDAAKLSARELKQLSGQFKYRTILRFLADERFAFVAKERPFLAQIVPTYALLSSFVHGGPYTDLEMANFSQPSVIAECESNAEVVMLMSATVFMFTAAAISREYPEFNGIAPKVNSIIKRFVADET</sequence>
<keyword evidence="2" id="KW-1185">Reference proteome</keyword>
<dbReference type="RefSeq" id="WP_163967555.1">
    <property type="nucleotide sequence ID" value="NZ_JAAIVB010000073.1"/>
</dbReference>
<evidence type="ECO:0000313" key="1">
    <source>
        <dbReference type="EMBL" id="NEX63612.1"/>
    </source>
</evidence>
<evidence type="ECO:0000313" key="2">
    <source>
        <dbReference type="Proteomes" id="UP000482155"/>
    </source>
</evidence>